<organism evidence="2 3">
    <name type="scientific">Caenorhabditis nigoni</name>
    <dbReference type="NCBI Taxonomy" id="1611254"/>
    <lineage>
        <taxon>Eukaryota</taxon>
        <taxon>Metazoa</taxon>
        <taxon>Ecdysozoa</taxon>
        <taxon>Nematoda</taxon>
        <taxon>Chromadorea</taxon>
        <taxon>Rhabditida</taxon>
        <taxon>Rhabditina</taxon>
        <taxon>Rhabditomorpha</taxon>
        <taxon>Rhabditoidea</taxon>
        <taxon>Rhabditidae</taxon>
        <taxon>Peloderinae</taxon>
        <taxon>Caenorhabditis</taxon>
    </lineage>
</organism>
<evidence type="ECO:0000313" key="3">
    <source>
        <dbReference type="Proteomes" id="UP000230233"/>
    </source>
</evidence>
<comment type="caution">
    <text evidence="2">The sequence shown here is derived from an EMBL/GenBank/DDBJ whole genome shotgun (WGS) entry which is preliminary data.</text>
</comment>
<dbReference type="Proteomes" id="UP000230233">
    <property type="component" value="Chromosome V"/>
</dbReference>
<dbReference type="OrthoDB" id="5904617at2759"/>
<name>A0A2G5T6T8_9PELO</name>
<dbReference type="AlphaFoldDB" id="A0A2G5T6T8"/>
<sequence>MEPWKNRLTLNDEQKQMYFKDCEFFSSCKPYFECAEGLNERLKLAVKTIGAQCKVSKFLFLEFVECDKKIEILNSTCHGNYNPFPNMEKGGTEKCENLMGENDCMRADILKVCGKKHWKRYRKIHIEMAQTMKLCQS</sequence>
<reference evidence="3" key="1">
    <citation type="submission" date="2017-10" db="EMBL/GenBank/DDBJ databases">
        <title>Rapid genome shrinkage in a self-fertile nematode reveals novel sperm competition proteins.</title>
        <authorList>
            <person name="Yin D."/>
            <person name="Schwarz E.M."/>
            <person name="Thomas C.G."/>
            <person name="Felde R.L."/>
            <person name="Korf I.F."/>
            <person name="Cutter A.D."/>
            <person name="Schartner C.M."/>
            <person name="Ralston E.J."/>
            <person name="Meyer B.J."/>
            <person name="Haag E.S."/>
        </authorList>
    </citation>
    <scope>NUCLEOTIDE SEQUENCE [LARGE SCALE GENOMIC DNA]</scope>
    <source>
        <strain evidence="3">JU1422</strain>
    </source>
</reference>
<dbReference type="PANTHER" id="PTHR21453">
    <property type="entry name" value="DUF19 DOMAIN-CONTAINING PROTEIN-RELATED-RELATED"/>
    <property type="match status" value="1"/>
</dbReference>
<dbReference type="Pfam" id="PF01579">
    <property type="entry name" value="DUF19"/>
    <property type="match status" value="1"/>
</dbReference>
<feature type="domain" description="T20D4.11-like" evidence="1">
    <location>
        <begin position="11"/>
        <end position="136"/>
    </location>
</feature>
<evidence type="ECO:0000313" key="2">
    <source>
        <dbReference type="EMBL" id="PIC22987.1"/>
    </source>
</evidence>
<evidence type="ECO:0000259" key="1">
    <source>
        <dbReference type="Pfam" id="PF01579"/>
    </source>
</evidence>
<accession>A0A2G5T6T8</accession>
<dbReference type="EMBL" id="PDUG01000005">
    <property type="protein sequence ID" value="PIC22987.1"/>
    <property type="molecule type" value="Genomic_DNA"/>
</dbReference>
<dbReference type="InterPro" id="IPR002542">
    <property type="entry name" value="T20D4.11-like_dom"/>
</dbReference>
<keyword evidence="3" id="KW-1185">Reference proteome</keyword>
<gene>
    <name evidence="2" type="primary">Cnig_chr_V.g16841</name>
    <name evidence="2" type="ORF">B9Z55_016841</name>
</gene>
<proteinExistence type="predicted"/>
<protein>
    <recommendedName>
        <fullName evidence="1">T20D4.11-like domain-containing protein</fullName>
    </recommendedName>
</protein>